<proteinExistence type="predicted"/>
<reference evidence="3" key="2">
    <citation type="journal article" date="2014" name="ISME J.">
        <title>Microbial stratification in low pH oxic and suboxic macroscopic growths along an acid mine drainage.</title>
        <authorList>
            <person name="Mendez-Garcia C."/>
            <person name="Mesa V."/>
            <person name="Sprenger R.R."/>
            <person name="Richter M."/>
            <person name="Diez M.S."/>
            <person name="Solano J."/>
            <person name="Bargiela R."/>
            <person name="Golyshina O.V."/>
            <person name="Manteca A."/>
            <person name="Ramos J.L."/>
            <person name="Gallego J.R."/>
            <person name="Llorente I."/>
            <person name="Martins Dos Santos V.A."/>
            <person name="Jensen O.N."/>
            <person name="Pelaez A.I."/>
            <person name="Sanchez J."/>
            <person name="Ferrer M."/>
        </authorList>
    </citation>
    <scope>NUCLEOTIDE SEQUENCE</scope>
</reference>
<dbReference type="Pfam" id="PF12951">
    <property type="entry name" value="PATR"/>
    <property type="match status" value="1"/>
</dbReference>
<comment type="caution">
    <text evidence="3">The sequence shown here is derived from an EMBL/GenBank/DDBJ whole genome shotgun (WGS) entry which is preliminary data.</text>
</comment>
<keyword evidence="3" id="KW-0645">Protease</keyword>
<keyword evidence="1" id="KW-0732">Signal</keyword>
<dbReference type="GO" id="GO:0006508">
    <property type="term" value="P:proteolysis"/>
    <property type="evidence" value="ECO:0007669"/>
    <property type="project" value="UniProtKB-KW"/>
</dbReference>
<accession>T1C4Z6</accession>
<evidence type="ECO:0000256" key="1">
    <source>
        <dbReference type="ARBA" id="ARBA00022729"/>
    </source>
</evidence>
<dbReference type="InterPro" id="IPR013425">
    <property type="entry name" value="Autotrns_rpt"/>
</dbReference>
<organism evidence="3">
    <name type="scientific">mine drainage metagenome</name>
    <dbReference type="NCBI Taxonomy" id="410659"/>
    <lineage>
        <taxon>unclassified sequences</taxon>
        <taxon>metagenomes</taxon>
        <taxon>ecological metagenomes</taxon>
    </lineage>
</organism>
<dbReference type="PROSITE" id="PS51892">
    <property type="entry name" value="SUBTILASE"/>
    <property type="match status" value="1"/>
</dbReference>
<dbReference type="GO" id="GO:0004252">
    <property type="term" value="F:serine-type endopeptidase activity"/>
    <property type="evidence" value="ECO:0007669"/>
    <property type="project" value="InterPro"/>
</dbReference>
<dbReference type="NCBIfam" id="TIGR02601">
    <property type="entry name" value="autotrns_rpt"/>
    <property type="match status" value="1"/>
</dbReference>
<dbReference type="EMBL" id="AUZX01002633">
    <property type="protein sequence ID" value="EQD75928.1"/>
    <property type="molecule type" value="Genomic_DNA"/>
</dbReference>
<evidence type="ECO:0000313" key="3">
    <source>
        <dbReference type="EMBL" id="EQD75928.1"/>
    </source>
</evidence>
<dbReference type="SUPFAM" id="SSF52743">
    <property type="entry name" value="Subtilisin-like"/>
    <property type="match status" value="1"/>
</dbReference>
<feature type="domain" description="Peptidase S8/S53" evidence="2">
    <location>
        <begin position="8"/>
        <end position="97"/>
    </location>
</feature>
<gene>
    <name evidence="3" type="ORF">B1A_03584</name>
</gene>
<reference evidence="3" key="1">
    <citation type="submission" date="2013-08" db="EMBL/GenBank/DDBJ databases">
        <authorList>
            <person name="Mendez C."/>
            <person name="Richter M."/>
            <person name="Ferrer M."/>
            <person name="Sanchez J."/>
        </authorList>
    </citation>
    <scope>NUCLEOTIDE SEQUENCE</scope>
</reference>
<dbReference type="AlphaFoldDB" id="T1C4Z6"/>
<name>T1C4Z6_9ZZZZ</name>
<dbReference type="Gene3D" id="3.40.50.200">
    <property type="entry name" value="Peptidase S8/S53 domain"/>
    <property type="match status" value="1"/>
</dbReference>
<dbReference type="InterPro" id="IPR036852">
    <property type="entry name" value="Peptidase_S8/S53_dom_sf"/>
</dbReference>
<keyword evidence="3" id="KW-0378">Hydrolase</keyword>
<dbReference type="InterPro" id="IPR000209">
    <property type="entry name" value="Peptidase_S8/S53_dom"/>
</dbReference>
<sequence length="255" mass="25302">MQVGLYTGSNAPSNACGVAAEWCIAAPGEVQYLPVPGTTYGGLGYGTSFATAVVSGVAALVSQTYPWMTGPNLQDTILTTATPLGTGPYPNAVYGWGLVNAAAAVQGPEQFAFGNFGANIGAYSSTFGNAIGGAGSLVLTGGTGTLTLSGANTYSGGTAVNSGNLWLSGSLGSNVILSGGSFGGPGTVHGSVTNTGGSLISQAAVGGQGSNHQPAQWCCPQRGCAGLCTRPILAQGHPGCRPATRTRHMERAGRR</sequence>
<evidence type="ECO:0000259" key="2">
    <source>
        <dbReference type="Pfam" id="PF00082"/>
    </source>
</evidence>
<protein>
    <submittedName>
        <fullName evidence="3">Serine protease</fullName>
    </submittedName>
</protein>
<dbReference type="Pfam" id="PF00082">
    <property type="entry name" value="Peptidase_S8"/>
    <property type="match status" value="1"/>
</dbReference>